<comment type="caution">
    <text evidence="2">The sequence shown here is derived from an EMBL/GenBank/DDBJ whole genome shotgun (WGS) entry which is preliminary data.</text>
</comment>
<evidence type="ECO:0000313" key="2">
    <source>
        <dbReference type="EMBL" id="MBD2872538.1"/>
    </source>
</evidence>
<gene>
    <name evidence="2" type="ORF">IDH41_28555</name>
</gene>
<organism evidence="2 3">
    <name type="scientific">Paenibacillus arenilitoris</name>
    <dbReference type="NCBI Taxonomy" id="2772299"/>
    <lineage>
        <taxon>Bacteria</taxon>
        <taxon>Bacillati</taxon>
        <taxon>Bacillota</taxon>
        <taxon>Bacilli</taxon>
        <taxon>Bacillales</taxon>
        <taxon>Paenibacillaceae</taxon>
        <taxon>Paenibacillus</taxon>
    </lineage>
</organism>
<dbReference type="AlphaFoldDB" id="A0A927H9A7"/>
<keyword evidence="3" id="KW-1185">Reference proteome</keyword>
<evidence type="ECO:0000313" key="3">
    <source>
        <dbReference type="Proteomes" id="UP000632125"/>
    </source>
</evidence>
<proteinExistence type="predicted"/>
<sequence>MNRLQDMLYYLITGLQQWTKNYDHIPEELHKGMLMFIQEAARSGAEIPMDLYRLLHILHKPSFEWGIQGLVKYYPDESSLIEEFIGITPDAEDFINTYISPEEAQQKNMLAILQFCRDENRNLQAEYTQIRTFLSMPQNAVLSALQLAQFAESIRDRELSALVRQCYEEVTLQMDNYRKCPHCGWTLTYKHDRWRCNKENICHSLADFENFDLFNYKDERVFRLLPGIQRYVLLPGISEIKIAEWLRRKGYGVELYPHIDEYDLAISHNDIESKMLLDVKDFKDPRTLANFFNQKSLSYLEKYGQQVYVVIPKYRNDLYPSYGMRASTLLKEDRRKLIKIIMENELEKTLKKVLW</sequence>
<dbReference type="RefSeq" id="WP_190867321.1">
    <property type="nucleotide sequence ID" value="NZ_JACXIY010000051.1"/>
</dbReference>
<dbReference type="EMBL" id="JACXIY010000051">
    <property type="protein sequence ID" value="MBD2872538.1"/>
    <property type="molecule type" value="Genomic_DNA"/>
</dbReference>
<dbReference type="Proteomes" id="UP000632125">
    <property type="component" value="Unassembled WGS sequence"/>
</dbReference>
<accession>A0A927H9A7</accession>
<feature type="domain" description="REase associating with pPIWI RE" evidence="1">
    <location>
        <begin position="236"/>
        <end position="352"/>
    </location>
</feature>
<evidence type="ECO:0000259" key="1">
    <source>
        <dbReference type="Pfam" id="PF18154"/>
    </source>
</evidence>
<name>A0A927H9A7_9BACL</name>
<dbReference type="Pfam" id="PF18154">
    <property type="entry name" value="pPIWI_RE_REase"/>
    <property type="match status" value="1"/>
</dbReference>
<dbReference type="InterPro" id="IPR040828">
    <property type="entry name" value="pPIWI_RE_REase"/>
</dbReference>
<protein>
    <recommendedName>
        <fullName evidence="1">REase associating with pPIWI RE domain-containing protein</fullName>
    </recommendedName>
</protein>
<reference evidence="2" key="1">
    <citation type="submission" date="2020-09" db="EMBL/GenBank/DDBJ databases">
        <title>A novel bacterium of genus Paenibacillus, isolated from South China Sea.</title>
        <authorList>
            <person name="Huang H."/>
            <person name="Mo K."/>
            <person name="Hu Y."/>
        </authorList>
    </citation>
    <scope>NUCLEOTIDE SEQUENCE</scope>
    <source>
        <strain evidence="2">IB182493</strain>
    </source>
</reference>